<comment type="caution">
    <text evidence="2">The sequence shown here is derived from an EMBL/GenBank/DDBJ whole genome shotgun (WGS) entry which is preliminary data.</text>
</comment>
<name>A0ABV4U4T9_9BACT</name>
<dbReference type="Proteomes" id="UP001575105">
    <property type="component" value="Unassembled WGS sequence"/>
</dbReference>
<protein>
    <recommendedName>
        <fullName evidence="4">VPLPA-CTERM protein sorting domain-containing protein</fullName>
    </recommendedName>
</protein>
<proteinExistence type="predicted"/>
<keyword evidence="1" id="KW-0472">Membrane</keyword>
<keyword evidence="3" id="KW-1185">Reference proteome</keyword>
<keyword evidence="1" id="KW-0812">Transmembrane</keyword>
<feature type="transmembrane region" description="Helical" evidence="1">
    <location>
        <begin position="207"/>
        <end position="226"/>
    </location>
</feature>
<keyword evidence="1" id="KW-1133">Transmembrane helix</keyword>
<evidence type="ECO:0000313" key="3">
    <source>
        <dbReference type="Proteomes" id="UP001575105"/>
    </source>
</evidence>
<evidence type="ECO:0000256" key="1">
    <source>
        <dbReference type="SAM" id="Phobius"/>
    </source>
</evidence>
<evidence type="ECO:0008006" key="4">
    <source>
        <dbReference type="Google" id="ProtNLM"/>
    </source>
</evidence>
<reference evidence="2 3" key="1">
    <citation type="submission" date="2024-08" db="EMBL/GenBank/DDBJ databases">
        <title>Whole-genome sequencing of halo(alkali)philic microorganisms from hypersaline lakes.</title>
        <authorList>
            <person name="Sorokin D.Y."/>
            <person name="Merkel A.Y."/>
            <person name="Messina E."/>
            <person name="Yakimov M."/>
        </authorList>
    </citation>
    <scope>NUCLEOTIDE SEQUENCE [LARGE SCALE GENOMIC DNA]</scope>
    <source>
        <strain evidence="2 3">AB-hyl4</strain>
    </source>
</reference>
<accession>A0ABV4U4T9</accession>
<gene>
    <name evidence="2" type="ORF">ACERK3_06030</name>
</gene>
<organism evidence="2 3">
    <name type="scientific">Natronomicrosphaera hydrolytica</name>
    <dbReference type="NCBI Taxonomy" id="3242702"/>
    <lineage>
        <taxon>Bacteria</taxon>
        <taxon>Pseudomonadati</taxon>
        <taxon>Planctomycetota</taxon>
        <taxon>Phycisphaerae</taxon>
        <taxon>Phycisphaerales</taxon>
        <taxon>Phycisphaeraceae</taxon>
        <taxon>Natronomicrosphaera</taxon>
    </lineage>
</organism>
<evidence type="ECO:0000313" key="2">
    <source>
        <dbReference type="EMBL" id="MFA9477852.1"/>
    </source>
</evidence>
<sequence>MMKTSAIRFGVAAVAAAGMIGFNANETDAATELLLSFSRITDNADAAINAENNFLLSVSDQGDRVRFRLDNNDVTAGLTNAVVTRIFIQDLQNIFLPEIGDFNAASHYDAASGVNFGNPDTGGNLSNLPGGNSVGFDVSFGMAADNPGPSNGINFWEWAYFDLKLADGKTFADVQANFLGDLSLGIHVTSIQDGESDWSDAFVTTNIVPLPAAAWGGLALFGMLGVGQRLRRRRMIEAV</sequence>
<dbReference type="RefSeq" id="WP_425344777.1">
    <property type="nucleotide sequence ID" value="NZ_JBGUBD010000003.1"/>
</dbReference>
<dbReference type="EMBL" id="JBGUBD010000003">
    <property type="protein sequence ID" value="MFA9477852.1"/>
    <property type="molecule type" value="Genomic_DNA"/>
</dbReference>